<evidence type="ECO:0000313" key="2">
    <source>
        <dbReference type="Proteomes" id="UP000887013"/>
    </source>
</evidence>
<protein>
    <submittedName>
        <fullName evidence="1">Uncharacterized protein</fullName>
    </submittedName>
</protein>
<accession>A0A8X6U619</accession>
<reference evidence="1" key="1">
    <citation type="submission" date="2020-08" db="EMBL/GenBank/DDBJ databases">
        <title>Multicomponent nature underlies the extraordinary mechanical properties of spider dragline silk.</title>
        <authorList>
            <person name="Kono N."/>
            <person name="Nakamura H."/>
            <person name="Mori M."/>
            <person name="Yoshida Y."/>
            <person name="Ohtoshi R."/>
            <person name="Malay A.D."/>
            <person name="Moran D.A.P."/>
            <person name="Tomita M."/>
            <person name="Numata K."/>
            <person name="Arakawa K."/>
        </authorList>
    </citation>
    <scope>NUCLEOTIDE SEQUENCE</scope>
</reference>
<comment type="caution">
    <text evidence="1">The sequence shown here is derived from an EMBL/GenBank/DDBJ whole genome shotgun (WGS) entry which is preliminary data.</text>
</comment>
<dbReference type="AlphaFoldDB" id="A0A8X6U619"/>
<dbReference type="EMBL" id="BMAW01026059">
    <property type="protein sequence ID" value="GFT95285.1"/>
    <property type="molecule type" value="Genomic_DNA"/>
</dbReference>
<evidence type="ECO:0000313" key="1">
    <source>
        <dbReference type="EMBL" id="GFT95285.1"/>
    </source>
</evidence>
<gene>
    <name evidence="1" type="ORF">NPIL_386861</name>
</gene>
<name>A0A8X6U619_NEPPI</name>
<proteinExistence type="predicted"/>
<keyword evidence="2" id="KW-1185">Reference proteome</keyword>
<dbReference type="Proteomes" id="UP000887013">
    <property type="component" value="Unassembled WGS sequence"/>
</dbReference>
<sequence length="87" mass="9932">MPSSSITRHTVEWHTPMSAAITRVFVEGATPILSNAFLQYPAFPSVFYQHQGRALNIGTKCNEMDVFFEIKEGVKSVWGCERRIAWR</sequence>
<organism evidence="1 2">
    <name type="scientific">Nephila pilipes</name>
    <name type="common">Giant wood spider</name>
    <name type="synonym">Nephila maculata</name>
    <dbReference type="NCBI Taxonomy" id="299642"/>
    <lineage>
        <taxon>Eukaryota</taxon>
        <taxon>Metazoa</taxon>
        <taxon>Ecdysozoa</taxon>
        <taxon>Arthropoda</taxon>
        <taxon>Chelicerata</taxon>
        <taxon>Arachnida</taxon>
        <taxon>Araneae</taxon>
        <taxon>Araneomorphae</taxon>
        <taxon>Entelegynae</taxon>
        <taxon>Araneoidea</taxon>
        <taxon>Nephilidae</taxon>
        <taxon>Nephila</taxon>
    </lineage>
</organism>